<dbReference type="InterPro" id="IPR016032">
    <property type="entry name" value="Sig_transdc_resp-reg_C-effctor"/>
</dbReference>
<dbReference type="Gene3D" id="1.10.10.10">
    <property type="entry name" value="Winged helix-like DNA-binding domain superfamily/Winged helix DNA-binding domain"/>
    <property type="match status" value="1"/>
</dbReference>
<dbReference type="InterPro" id="IPR001867">
    <property type="entry name" value="OmpR/PhoB-type_DNA-bd"/>
</dbReference>
<gene>
    <name evidence="5" type="ORF">AO703_13915</name>
</gene>
<sequence>MAKIFLLEGIVAFWHERNVLYVISDETKRLSLSNPASRCLLLLLQHHGQVIERDYFFQQVWTNNGAQVTNNTFYQNISLLRRAFKELGLNEDLIVTVPRVGIRLEASLQVQELDVEPVATEVDAKPERERAMPLPAPSRAMTTVWWVLTAMLSCLFASVVTWRLEFDTRLTRYVPLADAHGCHWFANQDVIHFNKHQQFIKENALECENYPWVYLTVYPNFPRISALTCREQYTRWGNNECVTHYYIRGPRDAAI</sequence>
<dbReference type="GO" id="GO:0000160">
    <property type="term" value="P:phosphorelay signal transduction system"/>
    <property type="evidence" value="ECO:0007669"/>
    <property type="project" value="InterPro"/>
</dbReference>
<evidence type="ECO:0000313" key="5">
    <source>
        <dbReference type="EMBL" id="ALR77346.1"/>
    </source>
</evidence>
<evidence type="ECO:0000256" key="3">
    <source>
        <dbReference type="SAM" id="Phobius"/>
    </source>
</evidence>
<dbReference type="GO" id="GO:0003677">
    <property type="term" value="F:DNA binding"/>
    <property type="evidence" value="ECO:0007669"/>
    <property type="project" value="UniProtKB-UniRule"/>
</dbReference>
<dbReference type="SMART" id="SM00862">
    <property type="entry name" value="Trans_reg_C"/>
    <property type="match status" value="1"/>
</dbReference>
<dbReference type="PROSITE" id="PS51755">
    <property type="entry name" value="OMPR_PHOB"/>
    <property type="match status" value="1"/>
</dbReference>
<dbReference type="RefSeq" id="WP_062741511.1">
    <property type="nucleotide sequence ID" value="NZ_CP012871.1"/>
</dbReference>
<dbReference type="InterPro" id="IPR036388">
    <property type="entry name" value="WH-like_DNA-bd_sf"/>
</dbReference>
<evidence type="ECO:0000313" key="6">
    <source>
        <dbReference type="Proteomes" id="UP000069162"/>
    </source>
</evidence>
<feature type="domain" description="OmpR/PhoB-type" evidence="4">
    <location>
        <begin position="2"/>
        <end position="106"/>
    </location>
</feature>
<name>A0A806X5Y9_9ENTR</name>
<dbReference type="AlphaFoldDB" id="A0A806X5Y9"/>
<keyword evidence="3" id="KW-0472">Membrane</keyword>
<accession>A0A806X5Y9</accession>
<evidence type="ECO:0000256" key="2">
    <source>
        <dbReference type="PROSITE-ProRule" id="PRU01091"/>
    </source>
</evidence>
<dbReference type="KEGG" id="kle:AO703_13915"/>
<feature type="transmembrane region" description="Helical" evidence="3">
    <location>
        <begin position="143"/>
        <end position="162"/>
    </location>
</feature>
<evidence type="ECO:0000256" key="1">
    <source>
        <dbReference type="ARBA" id="ARBA00023125"/>
    </source>
</evidence>
<keyword evidence="3" id="KW-0812">Transmembrane</keyword>
<proteinExistence type="predicted"/>
<dbReference type="Pfam" id="PF00486">
    <property type="entry name" value="Trans_reg_C"/>
    <property type="match status" value="1"/>
</dbReference>
<dbReference type="SUPFAM" id="SSF46894">
    <property type="entry name" value="C-terminal effector domain of the bipartite response regulators"/>
    <property type="match status" value="1"/>
</dbReference>
<keyword evidence="1 2" id="KW-0238">DNA-binding</keyword>
<feature type="DNA-binding region" description="OmpR/PhoB-type" evidence="2">
    <location>
        <begin position="2"/>
        <end position="106"/>
    </location>
</feature>
<keyword evidence="3" id="KW-1133">Transmembrane helix</keyword>
<dbReference type="OrthoDB" id="7003224at2"/>
<dbReference type="Proteomes" id="UP000069162">
    <property type="component" value="Chromosome"/>
</dbReference>
<reference evidence="6" key="1">
    <citation type="submission" date="2015-10" db="EMBL/GenBank/DDBJ databases">
        <title>Complete Genome Sequencing of Klebsiella sp. strain G5.</title>
        <authorList>
            <person name="Chan K.-G."/>
            <person name="Chen J.-W."/>
        </authorList>
    </citation>
    <scope>NUCLEOTIDE SEQUENCE [LARGE SCALE GENOMIC DNA]</scope>
    <source>
        <strain evidence="6">G5</strain>
    </source>
</reference>
<organism evidence="5 6">
    <name type="scientific">[Enterobacter] lignolyticus</name>
    <dbReference type="NCBI Taxonomy" id="1334193"/>
    <lineage>
        <taxon>Bacteria</taxon>
        <taxon>Pseudomonadati</taxon>
        <taxon>Pseudomonadota</taxon>
        <taxon>Gammaproteobacteria</taxon>
        <taxon>Enterobacterales</taxon>
        <taxon>Enterobacteriaceae</taxon>
        <taxon>Pluralibacter</taxon>
    </lineage>
</organism>
<dbReference type="EMBL" id="CP012871">
    <property type="protein sequence ID" value="ALR77346.1"/>
    <property type="molecule type" value="Genomic_DNA"/>
</dbReference>
<evidence type="ECO:0000259" key="4">
    <source>
        <dbReference type="PROSITE" id="PS51755"/>
    </source>
</evidence>
<protein>
    <submittedName>
        <fullName evidence="5">CadC family transcriptional regulator</fullName>
    </submittedName>
</protein>
<dbReference type="GO" id="GO:0006355">
    <property type="term" value="P:regulation of DNA-templated transcription"/>
    <property type="evidence" value="ECO:0007669"/>
    <property type="project" value="InterPro"/>
</dbReference>